<evidence type="ECO:0000259" key="10">
    <source>
        <dbReference type="PROSITE" id="PS51898"/>
    </source>
</evidence>
<evidence type="ECO:0000256" key="2">
    <source>
        <dbReference type="ARBA" id="ARBA00016082"/>
    </source>
</evidence>
<evidence type="ECO:0000256" key="1">
    <source>
        <dbReference type="ARBA" id="ARBA00008857"/>
    </source>
</evidence>
<evidence type="ECO:0000256" key="4">
    <source>
        <dbReference type="ARBA" id="ARBA00022801"/>
    </source>
</evidence>
<keyword evidence="6 9" id="KW-0238">DNA-binding</keyword>
<dbReference type="Gene3D" id="1.10.443.10">
    <property type="entry name" value="Intergrase catalytic core"/>
    <property type="match status" value="1"/>
</dbReference>
<dbReference type="InterPro" id="IPR044068">
    <property type="entry name" value="CB"/>
</dbReference>
<dbReference type="InterPro" id="IPR050090">
    <property type="entry name" value="Tyrosine_recombinase_XerCD"/>
</dbReference>
<dbReference type="Gene3D" id="1.10.150.130">
    <property type="match status" value="1"/>
</dbReference>
<evidence type="ECO:0000313" key="12">
    <source>
        <dbReference type="EMBL" id="DAD94144.1"/>
    </source>
</evidence>
<dbReference type="GO" id="GO:0006310">
    <property type="term" value="P:DNA recombination"/>
    <property type="evidence" value="ECO:0007669"/>
    <property type="project" value="UniProtKB-KW"/>
</dbReference>
<dbReference type="SUPFAM" id="SSF56349">
    <property type="entry name" value="DNA breaking-rejoining enzymes"/>
    <property type="match status" value="1"/>
</dbReference>
<dbReference type="GO" id="GO:0015074">
    <property type="term" value="P:DNA integration"/>
    <property type="evidence" value="ECO:0007669"/>
    <property type="project" value="UniProtKB-KW"/>
</dbReference>
<dbReference type="Pfam" id="PF00589">
    <property type="entry name" value="Phage_integrase"/>
    <property type="match status" value="1"/>
</dbReference>
<dbReference type="InterPro" id="IPR013762">
    <property type="entry name" value="Integrase-like_cat_sf"/>
</dbReference>
<keyword evidence="8" id="KW-1179">Viral genome integration</keyword>
<dbReference type="InterPro" id="IPR002104">
    <property type="entry name" value="Integrase_catalytic"/>
</dbReference>
<protein>
    <recommendedName>
        <fullName evidence="2">Integrase</fullName>
    </recommendedName>
</protein>
<keyword evidence="5" id="KW-0229">DNA integration</keyword>
<evidence type="ECO:0000256" key="5">
    <source>
        <dbReference type="ARBA" id="ARBA00022908"/>
    </source>
</evidence>
<dbReference type="PROSITE" id="PS51900">
    <property type="entry name" value="CB"/>
    <property type="match status" value="1"/>
</dbReference>
<evidence type="ECO:0000256" key="7">
    <source>
        <dbReference type="ARBA" id="ARBA00023172"/>
    </source>
</evidence>
<dbReference type="InterPro" id="IPR053876">
    <property type="entry name" value="Phage_int_M"/>
</dbReference>
<accession>A0A8S5NIU6</accession>
<organism evidence="12">
    <name type="scientific">Siphoviridae sp. cttpk5</name>
    <dbReference type="NCBI Taxonomy" id="2826496"/>
    <lineage>
        <taxon>Viruses</taxon>
        <taxon>Duplodnaviria</taxon>
        <taxon>Heunggongvirae</taxon>
        <taxon>Uroviricota</taxon>
        <taxon>Caudoviricetes</taxon>
    </lineage>
</organism>
<sequence>MAIPKYYVRPDGLHETIIKINGKRKAFRGKTDREVWEKVKSYRADLASGKTETFENVAHAWWNEIEPTLAPNSLRNYSPAYERAIEEFKGEDVASITAKEIEKYVNRFAKTHAKKTVITQRQIIRQILNKAQREGYIAYNPADAVLLPKNLPQKKRHAPSSDQIAKIKAGVSDDFGLFAFLIYYTGCRRGEAQGLMYEDIDRKNKRIRIQRSVYNTGPAPQIKLPKTEAGIRSVPLLTALADALPNKKHGYIFSPDGGASPLPGWKLEDLYVGYKTRTGVTVSPHEIRHGYASALYESGVDYKTMQQLLGHAQLATTMDIYTEIFDNRLDDVAAQMDAKF</sequence>
<comment type="similarity">
    <text evidence="1">Belongs to the 'phage' integrase family.</text>
</comment>
<dbReference type="PANTHER" id="PTHR30349">
    <property type="entry name" value="PHAGE INTEGRASE-RELATED"/>
    <property type="match status" value="1"/>
</dbReference>
<name>A0A8S5NIU6_9CAUD</name>
<dbReference type="GO" id="GO:0044826">
    <property type="term" value="P:viral genome integration into host DNA"/>
    <property type="evidence" value="ECO:0007669"/>
    <property type="project" value="UniProtKB-KW"/>
</dbReference>
<dbReference type="GO" id="GO:0016740">
    <property type="term" value="F:transferase activity"/>
    <property type="evidence" value="ECO:0007669"/>
    <property type="project" value="UniProtKB-KW"/>
</dbReference>
<dbReference type="Pfam" id="PF22022">
    <property type="entry name" value="Phage_int_M"/>
    <property type="match status" value="1"/>
</dbReference>
<dbReference type="EMBL" id="BK015174">
    <property type="protein sequence ID" value="DAD94144.1"/>
    <property type="molecule type" value="Genomic_DNA"/>
</dbReference>
<dbReference type="CDD" id="cd01189">
    <property type="entry name" value="INT_ICEBs1_C_like"/>
    <property type="match status" value="1"/>
</dbReference>
<reference evidence="12" key="1">
    <citation type="journal article" date="2021" name="Proc. Natl. Acad. Sci. U.S.A.">
        <title>A Catalog of Tens of Thousands of Viruses from Human Metagenomes Reveals Hidden Associations with Chronic Diseases.</title>
        <authorList>
            <person name="Tisza M.J."/>
            <person name="Buck C.B."/>
        </authorList>
    </citation>
    <scope>NUCLEOTIDE SEQUENCE</scope>
    <source>
        <strain evidence="12">Cttpk5</strain>
    </source>
</reference>
<keyword evidence="7" id="KW-0233">DNA recombination</keyword>
<dbReference type="InterPro" id="IPR010998">
    <property type="entry name" value="Integrase_recombinase_N"/>
</dbReference>
<dbReference type="GO" id="GO:0075713">
    <property type="term" value="P:establishment of integrated proviral latency"/>
    <property type="evidence" value="ECO:0007669"/>
    <property type="project" value="UniProtKB-KW"/>
</dbReference>
<evidence type="ECO:0000259" key="11">
    <source>
        <dbReference type="PROSITE" id="PS51900"/>
    </source>
</evidence>
<evidence type="ECO:0000256" key="9">
    <source>
        <dbReference type="PROSITE-ProRule" id="PRU01248"/>
    </source>
</evidence>
<dbReference type="InterPro" id="IPR011010">
    <property type="entry name" value="DNA_brk_join_enz"/>
</dbReference>
<keyword evidence="4" id="KW-0378">Hydrolase</keyword>
<keyword evidence="8" id="KW-1160">Virus entry into host cell</keyword>
<feature type="domain" description="Tyr recombinase" evidence="10">
    <location>
        <begin position="154"/>
        <end position="334"/>
    </location>
</feature>
<evidence type="ECO:0000256" key="3">
    <source>
        <dbReference type="ARBA" id="ARBA00022679"/>
    </source>
</evidence>
<proteinExistence type="inferred from homology"/>
<dbReference type="GO" id="GO:0003677">
    <property type="term" value="F:DNA binding"/>
    <property type="evidence" value="ECO:0007669"/>
    <property type="project" value="UniProtKB-UniRule"/>
</dbReference>
<dbReference type="PANTHER" id="PTHR30349:SF64">
    <property type="entry name" value="PROPHAGE INTEGRASE INTD-RELATED"/>
    <property type="match status" value="1"/>
</dbReference>
<feature type="domain" description="Core-binding (CB)" evidence="11">
    <location>
        <begin position="52"/>
        <end position="132"/>
    </location>
</feature>
<evidence type="ECO:0000256" key="6">
    <source>
        <dbReference type="ARBA" id="ARBA00023125"/>
    </source>
</evidence>
<dbReference type="PROSITE" id="PS51898">
    <property type="entry name" value="TYR_RECOMBINASE"/>
    <property type="match status" value="1"/>
</dbReference>
<evidence type="ECO:0000256" key="8">
    <source>
        <dbReference type="ARBA" id="ARBA00023195"/>
    </source>
</evidence>
<dbReference type="GO" id="GO:0016787">
    <property type="term" value="F:hydrolase activity"/>
    <property type="evidence" value="ECO:0007669"/>
    <property type="project" value="UniProtKB-KW"/>
</dbReference>
<keyword evidence="3" id="KW-0808">Transferase</keyword>